<feature type="transmembrane region" description="Helical" evidence="7">
    <location>
        <begin position="12"/>
        <end position="37"/>
    </location>
</feature>
<evidence type="ECO:0000256" key="3">
    <source>
        <dbReference type="ARBA" id="ARBA00022475"/>
    </source>
</evidence>
<dbReference type="Proteomes" id="UP001224359">
    <property type="component" value="Unassembled WGS sequence"/>
</dbReference>
<evidence type="ECO:0000256" key="6">
    <source>
        <dbReference type="ARBA" id="ARBA00023136"/>
    </source>
</evidence>
<comment type="caution">
    <text evidence="8">The sequence shown here is derived from an EMBL/GenBank/DDBJ whole genome shotgun (WGS) entry which is preliminary data.</text>
</comment>
<evidence type="ECO:0000256" key="1">
    <source>
        <dbReference type="ARBA" id="ARBA00004651"/>
    </source>
</evidence>
<dbReference type="SUPFAM" id="SSF103473">
    <property type="entry name" value="MFS general substrate transporter"/>
    <property type="match status" value="1"/>
</dbReference>
<evidence type="ECO:0000256" key="5">
    <source>
        <dbReference type="ARBA" id="ARBA00022989"/>
    </source>
</evidence>
<dbReference type="Pfam" id="PF05977">
    <property type="entry name" value="MFS_3"/>
    <property type="match status" value="1"/>
</dbReference>
<accession>A0ABT9VBJ7</accession>
<keyword evidence="2" id="KW-0813">Transport</keyword>
<evidence type="ECO:0000256" key="4">
    <source>
        <dbReference type="ARBA" id="ARBA00022692"/>
    </source>
</evidence>
<comment type="subcellular location">
    <subcellularLocation>
        <location evidence="1">Cell membrane</location>
        <topology evidence="1">Multi-pass membrane protein</topology>
    </subcellularLocation>
</comment>
<dbReference type="CDD" id="cd06173">
    <property type="entry name" value="MFS_MefA_like"/>
    <property type="match status" value="1"/>
</dbReference>
<evidence type="ECO:0000256" key="2">
    <source>
        <dbReference type="ARBA" id="ARBA00022448"/>
    </source>
</evidence>
<dbReference type="Gene3D" id="1.20.1250.20">
    <property type="entry name" value="MFS general substrate transporter like domains"/>
    <property type="match status" value="1"/>
</dbReference>
<dbReference type="PANTHER" id="PTHR43266:SF2">
    <property type="entry name" value="MAJOR FACILITATOR SUPERFAMILY (MFS) PROFILE DOMAIN-CONTAINING PROTEIN"/>
    <property type="match status" value="1"/>
</dbReference>
<feature type="transmembrane region" description="Helical" evidence="7">
    <location>
        <begin position="377"/>
        <end position="396"/>
    </location>
</feature>
<reference evidence="8 9" key="1">
    <citation type="submission" date="2023-07" db="EMBL/GenBank/DDBJ databases">
        <title>Genomic Encyclopedia of Type Strains, Phase IV (KMG-IV): sequencing the most valuable type-strain genomes for metagenomic binning, comparative biology and taxonomic classification.</title>
        <authorList>
            <person name="Goeker M."/>
        </authorList>
    </citation>
    <scope>NUCLEOTIDE SEQUENCE [LARGE SCALE GENOMIC DNA]</scope>
    <source>
        <strain evidence="8 9">DSM 16460</strain>
    </source>
</reference>
<dbReference type="InterPro" id="IPR010290">
    <property type="entry name" value="TM_effector"/>
</dbReference>
<feature type="transmembrane region" description="Helical" evidence="7">
    <location>
        <begin position="49"/>
        <end position="71"/>
    </location>
</feature>
<protein>
    <recommendedName>
        <fullName evidence="10">MFS transporter</fullName>
    </recommendedName>
</protein>
<evidence type="ECO:0000256" key="7">
    <source>
        <dbReference type="SAM" id="Phobius"/>
    </source>
</evidence>
<feature type="transmembrane region" description="Helical" evidence="7">
    <location>
        <begin position="78"/>
        <end position="97"/>
    </location>
</feature>
<feature type="transmembrane region" description="Helical" evidence="7">
    <location>
        <begin position="224"/>
        <end position="247"/>
    </location>
</feature>
<feature type="transmembrane region" description="Helical" evidence="7">
    <location>
        <begin position="287"/>
        <end position="305"/>
    </location>
</feature>
<organism evidence="8 9">
    <name type="scientific">Alkalibacillus salilacus</name>
    <dbReference type="NCBI Taxonomy" id="284582"/>
    <lineage>
        <taxon>Bacteria</taxon>
        <taxon>Bacillati</taxon>
        <taxon>Bacillota</taxon>
        <taxon>Bacilli</taxon>
        <taxon>Bacillales</taxon>
        <taxon>Bacillaceae</taxon>
        <taxon>Alkalibacillus</taxon>
    </lineage>
</organism>
<evidence type="ECO:0000313" key="9">
    <source>
        <dbReference type="Proteomes" id="UP001224359"/>
    </source>
</evidence>
<keyword evidence="5 7" id="KW-1133">Transmembrane helix</keyword>
<evidence type="ECO:0000313" key="8">
    <source>
        <dbReference type="EMBL" id="MDQ0158311.1"/>
    </source>
</evidence>
<name>A0ABT9VBJ7_9BACI</name>
<keyword evidence="6 7" id="KW-0472">Membrane</keyword>
<sequence>MFKVIWKDKNIRYYLLGGGTSKLGDVLSGMAFLFLAYDLTGSKVLTTGMAIAETLPYLLFGLIGGVTADWLPKKKLLIVLDMIRIPLIFSIVCLFYLELLSYSYLLVVSFLIQSIGCFFNPTHRTVLPMITAEEERTGVNSLNDTLTRGLAVLSPFLSVWLLNSYGAIHFFTLDALTYAVSTYCISKLNIKERRQVVNKSVKKVYSSIAEFAYWAKTNTSIRKLFLFTFVTVFFNTWVWEVGLLLALSEMSRESEELYSVIQGVFGGVVILTNIILPLFLKKMTLQIYLVGTMIWGMGIVYYGLFYGINHFFIGSAIVAIGLPIAGLSRIYLIQSLVPEDKMGRAFSFNAVLLYFSNTISLGVYGFLVSFISIQNLMFFSGILIMISSVIGLLFSVSRTKLRRSFIINFSK</sequence>
<gene>
    <name evidence="8" type="ORF">J2S77_000261</name>
</gene>
<dbReference type="InterPro" id="IPR036259">
    <property type="entry name" value="MFS_trans_sf"/>
</dbReference>
<evidence type="ECO:0008006" key="10">
    <source>
        <dbReference type="Google" id="ProtNLM"/>
    </source>
</evidence>
<dbReference type="PANTHER" id="PTHR43266">
    <property type="entry name" value="MACROLIDE-EFFLUX PROTEIN"/>
    <property type="match status" value="1"/>
</dbReference>
<feature type="transmembrane region" description="Helical" evidence="7">
    <location>
        <begin position="311"/>
        <end position="333"/>
    </location>
</feature>
<keyword evidence="9" id="KW-1185">Reference proteome</keyword>
<feature type="transmembrane region" description="Helical" evidence="7">
    <location>
        <begin position="345"/>
        <end position="371"/>
    </location>
</feature>
<feature type="transmembrane region" description="Helical" evidence="7">
    <location>
        <begin position="259"/>
        <end position="280"/>
    </location>
</feature>
<keyword evidence="4 7" id="KW-0812">Transmembrane</keyword>
<dbReference type="EMBL" id="JAUSTQ010000001">
    <property type="protein sequence ID" value="MDQ0158311.1"/>
    <property type="molecule type" value="Genomic_DNA"/>
</dbReference>
<proteinExistence type="predicted"/>
<keyword evidence="3" id="KW-1003">Cell membrane</keyword>